<dbReference type="InterPro" id="IPR002810">
    <property type="entry name" value="NfeD-like_C"/>
</dbReference>
<evidence type="ECO:0000313" key="2">
    <source>
        <dbReference type="EMBL" id="MBE9066628.1"/>
    </source>
</evidence>
<reference evidence="2" key="1">
    <citation type="submission" date="2020-10" db="EMBL/GenBank/DDBJ databases">
        <authorList>
            <person name="Castelo-Branco R."/>
            <person name="Eusebio N."/>
            <person name="Adriana R."/>
            <person name="Vieira A."/>
            <person name="Brugerolle De Fraissinette N."/>
            <person name="Rezende De Castro R."/>
            <person name="Schneider M.P."/>
            <person name="Vasconcelos V."/>
            <person name="Leao P.N."/>
        </authorList>
    </citation>
    <scope>NUCLEOTIDE SEQUENCE</scope>
    <source>
        <strain evidence="2">LEGE 11479</strain>
    </source>
</reference>
<evidence type="ECO:0000259" key="1">
    <source>
        <dbReference type="Pfam" id="PF01957"/>
    </source>
</evidence>
<dbReference type="Proteomes" id="UP000615026">
    <property type="component" value="Unassembled WGS sequence"/>
</dbReference>
<dbReference type="InterPro" id="IPR012340">
    <property type="entry name" value="NA-bd_OB-fold"/>
</dbReference>
<dbReference type="EMBL" id="JADEXP010000051">
    <property type="protein sequence ID" value="MBE9066628.1"/>
    <property type="molecule type" value="Genomic_DNA"/>
</dbReference>
<feature type="domain" description="NfeD-like C-terminal" evidence="1">
    <location>
        <begin position="38"/>
        <end position="88"/>
    </location>
</feature>
<dbReference type="RefSeq" id="WP_193992517.1">
    <property type="nucleotide sequence ID" value="NZ_JADEXP010000051.1"/>
</dbReference>
<name>A0A928ZRJ0_LEPEC</name>
<dbReference type="SUPFAM" id="SSF141322">
    <property type="entry name" value="NfeD domain-like"/>
    <property type="match status" value="1"/>
</dbReference>
<comment type="caution">
    <text evidence="2">The sequence shown here is derived from an EMBL/GenBank/DDBJ whole genome shotgun (WGS) entry which is preliminary data.</text>
</comment>
<sequence>MLRYRSNYAPWLWNFFSAGSYDEASADRGILNAQGFVEDVILANGQGRVRLHGVYWLARVEKSCQQSLDEGTVVTILRREGLTLVVQPARKC</sequence>
<keyword evidence="3" id="KW-1185">Reference proteome</keyword>
<evidence type="ECO:0000313" key="3">
    <source>
        <dbReference type="Proteomes" id="UP000615026"/>
    </source>
</evidence>
<dbReference type="Gene3D" id="2.40.50.140">
    <property type="entry name" value="Nucleic acid-binding proteins"/>
    <property type="match status" value="1"/>
</dbReference>
<dbReference type="AlphaFoldDB" id="A0A928ZRJ0"/>
<dbReference type="Pfam" id="PF01957">
    <property type="entry name" value="NfeD"/>
    <property type="match status" value="1"/>
</dbReference>
<gene>
    <name evidence="2" type="ORF">IQ260_08175</name>
</gene>
<accession>A0A928ZRJ0</accession>
<organism evidence="2 3">
    <name type="scientific">Leptolyngbya cf. ectocarpi LEGE 11479</name>
    <dbReference type="NCBI Taxonomy" id="1828722"/>
    <lineage>
        <taxon>Bacteria</taxon>
        <taxon>Bacillati</taxon>
        <taxon>Cyanobacteriota</taxon>
        <taxon>Cyanophyceae</taxon>
        <taxon>Leptolyngbyales</taxon>
        <taxon>Leptolyngbyaceae</taxon>
        <taxon>Leptolyngbya group</taxon>
        <taxon>Leptolyngbya</taxon>
    </lineage>
</organism>
<proteinExistence type="predicted"/>
<protein>
    <submittedName>
        <fullName evidence="2">NfeD family protein</fullName>
    </submittedName>
</protein>